<gene>
    <name evidence="2" type="ORF">OMM_08867</name>
</gene>
<feature type="transmembrane region" description="Helical" evidence="1">
    <location>
        <begin position="178"/>
        <end position="198"/>
    </location>
</feature>
<comment type="caution">
    <text evidence="2">The sequence shown here is derived from an EMBL/GenBank/DDBJ whole genome shotgun (WGS) entry which is preliminary data.</text>
</comment>
<organism evidence="2 3">
    <name type="scientific">Candidatus Magnetoglobus multicellularis str. Araruama</name>
    <dbReference type="NCBI Taxonomy" id="890399"/>
    <lineage>
        <taxon>Bacteria</taxon>
        <taxon>Pseudomonadati</taxon>
        <taxon>Thermodesulfobacteriota</taxon>
        <taxon>Desulfobacteria</taxon>
        <taxon>Desulfobacterales</taxon>
        <taxon>Desulfobacteraceae</taxon>
        <taxon>Candidatus Magnetoglobus</taxon>
    </lineage>
</organism>
<evidence type="ECO:0000313" key="3">
    <source>
        <dbReference type="Proteomes" id="UP000189670"/>
    </source>
</evidence>
<feature type="non-terminal residue" evidence="2">
    <location>
        <position position="443"/>
    </location>
</feature>
<sequence length="443" mass="51613">MEAQNNINREALIQGVPGLLDELRFKHDFTIQVDTRVKIQSLLLRLSARGHLPNQPEQLQHVIGPLLCSSPNEQRIFRQVFSSWADRIQAGPAESKSLSPITQDVHRMTWWSRAFILLAILCVLGLAIKLFWLPSSPMENPSTSQSGSMEKPFQGDLPSDTQTFSTQVTPDKPIEQRYPWWIFSSTILLFIMMWFFWMRCLADRHINRHYSNDDVTMIHTRVDDFQEPMFHSPAFLKILREYHVHRPIRSNVMNVAKTLEKSICHWPDFQAVYGQRFVRPQYLILIDKTSFQDHQATLISMIVSQLKEQDVYINVYYFDGDPRVCRSQDYPEEYVSLLRLASDHPAHRLLIFSDARQLLDPLTGVPFDWLQRFNYWQNRALLVPEPLLSDISQQLLQESDFLIVPASPDGMANLIQTLNDDAILHPKNQTKPMPDMLQTEWTQ</sequence>
<evidence type="ECO:0000256" key="1">
    <source>
        <dbReference type="SAM" id="Phobius"/>
    </source>
</evidence>
<evidence type="ECO:0000313" key="2">
    <source>
        <dbReference type="EMBL" id="ETR70371.1"/>
    </source>
</evidence>
<keyword evidence="1" id="KW-0812">Transmembrane</keyword>
<dbReference type="EMBL" id="ATBP01000436">
    <property type="protein sequence ID" value="ETR70371.1"/>
    <property type="molecule type" value="Genomic_DNA"/>
</dbReference>
<dbReference type="SUPFAM" id="SSF103473">
    <property type="entry name" value="MFS general substrate transporter"/>
    <property type="match status" value="1"/>
</dbReference>
<accession>A0A1V1P6B3</accession>
<reference evidence="3" key="1">
    <citation type="submission" date="2012-11" db="EMBL/GenBank/DDBJ databases">
        <authorList>
            <person name="Lucero-Rivera Y.E."/>
            <person name="Tovar-Ramirez D."/>
        </authorList>
    </citation>
    <scope>NUCLEOTIDE SEQUENCE [LARGE SCALE GENOMIC DNA]</scope>
    <source>
        <strain evidence="3">Araruama</strain>
    </source>
</reference>
<dbReference type="Proteomes" id="UP000189670">
    <property type="component" value="Unassembled WGS sequence"/>
</dbReference>
<proteinExistence type="predicted"/>
<feature type="transmembrane region" description="Helical" evidence="1">
    <location>
        <begin position="114"/>
        <end position="132"/>
    </location>
</feature>
<keyword evidence="1" id="KW-0472">Membrane</keyword>
<dbReference type="AlphaFoldDB" id="A0A1V1P6B3"/>
<keyword evidence="1" id="KW-1133">Transmembrane helix</keyword>
<protein>
    <submittedName>
        <fullName evidence="2">Uncharacterized protein</fullName>
    </submittedName>
</protein>
<name>A0A1V1P6B3_9BACT</name>
<dbReference type="InterPro" id="IPR036259">
    <property type="entry name" value="MFS_trans_sf"/>
</dbReference>